<reference evidence="1" key="2">
    <citation type="submission" date="2023-05" db="EMBL/GenBank/DDBJ databases">
        <authorList>
            <person name="Fouks B."/>
        </authorList>
    </citation>
    <scope>NUCLEOTIDE SEQUENCE</scope>
    <source>
        <strain evidence="1">Stay&amp;Tobe</strain>
        <tissue evidence="1">Testes</tissue>
    </source>
</reference>
<feature type="non-terminal residue" evidence="1">
    <location>
        <position position="68"/>
    </location>
</feature>
<accession>A0AAD8EIE3</accession>
<dbReference type="Proteomes" id="UP001233999">
    <property type="component" value="Unassembled WGS sequence"/>
</dbReference>
<proteinExistence type="predicted"/>
<gene>
    <name evidence="1" type="ORF">L9F63_016213</name>
</gene>
<feature type="non-terminal residue" evidence="1">
    <location>
        <position position="1"/>
    </location>
</feature>
<name>A0AAD8EIE3_DIPPU</name>
<keyword evidence="2" id="KW-1185">Reference proteome</keyword>
<evidence type="ECO:0000313" key="2">
    <source>
        <dbReference type="Proteomes" id="UP001233999"/>
    </source>
</evidence>
<comment type="caution">
    <text evidence="1">The sequence shown here is derived from an EMBL/GenBank/DDBJ whole genome shotgun (WGS) entry which is preliminary data.</text>
</comment>
<dbReference type="EMBL" id="JASPKZ010004196">
    <property type="protein sequence ID" value="KAJ9590697.1"/>
    <property type="molecule type" value="Genomic_DNA"/>
</dbReference>
<organism evidence="1 2">
    <name type="scientific">Diploptera punctata</name>
    <name type="common">Pacific beetle cockroach</name>
    <dbReference type="NCBI Taxonomy" id="6984"/>
    <lineage>
        <taxon>Eukaryota</taxon>
        <taxon>Metazoa</taxon>
        <taxon>Ecdysozoa</taxon>
        <taxon>Arthropoda</taxon>
        <taxon>Hexapoda</taxon>
        <taxon>Insecta</taxon>
        <taxon>Pterygota</taxon>
        <taxon>Neoptera</taxon>
        <taxon>Polyneoptera</taxon>
        <taxon>Dictyoptera</taxon>
        <taxon>Blattodea</taxon>
        <taxon>Blaberoidea</taxon>
        <taxon>Blaberidae</taxon>
        <taxon>Diplopterinae</taxon>
        <taxon>Diploptera</taxon>
    </lineage>
</organism>
<sequence>FKITESHLRLHLLNIHQSRHCNQEKTNTRLKGQTSWNATICNLHKNDTLNNGFKLLFKDASVHILDFN</sequence>
<evidence type="ECO:0000313" key="1">
    <source>
        <dbReference type="EMBL" id="KAJ9590697.1"/>
    </source>
</evidence>
<dbReference type="AlphaFoldDB" id="A0AAD8EIE3"/>
<protein>
    <submittedName>
        <fullName evidence="1">Uncharacterized protein</fullName>
    </submittedName>
</protein>
<reference evidence="1" key="1">
    <citation type="journal article" date="2023" name="IScience">
        <title>Live-bearing cockroach genome reveals convergent evolutionary mechanisms linked to viviparity in insects and beyond.</title>
        <authorList>
            <person name="Fouks B."/>
            <person name="Harrison M.C."/>
            <person name="Mikhailova A.A."/>
            <person name="Marchal E."/>
            <person name="English S."/>
            <person name="Carruthers M."/>
            <person name="Jennings E.C."/>
            <person name="Chiamaka E.L."/>
            <person name="Frigard R.A."/>
            <person name="Pippel M."/>
            <person name="Attardo G.M."/>
            <person name="Benoit J.B."/>
            <person name="Bornberg-Bauer E."/>
            <person name="Tobe S.S."/>
        </authorList>
    </citation>
    <scope>NUCLEOTIDE SEQUENCE</scope>
    <source>
        <strain evidence="1">Stay&amp;Tobe</strain>
    </source>
</reference>